<evidence type="ECO:0000256" key="1">
    <source>
        <dbReference type="ARBA" id="ARBA00004394"/>
    </source>
</evidence>
<keyword evidence="5" id="KW-0677">Repeat</keyword>
<sequence length="498" mass="51714">MGGSQSTEIPGGGMEGYHVLRVQENSPGQIAGLEAFFDFIVSIGNTRLDQDNDTLKELLKNSIEKELKMTVYSSKTQTIRTVNITPSNLWGGQGLLGVSIRFCSFEGANENVWHILEVEPNSPSDIAGLQSYKDYIIGADSVLHESEDLFSLIEAHEGRPLKLYVYNVETDSCREVTVTPDTQWGGSGSLGCGIGYGYLHRIPTQRGGPIIDTPKRSPNDASDGETLLQVATGSEVEAVASSIAGISVGEGIPATMTAGSTIPPPTAFTAAPDAHPAFATATATAATTAAIPAASTAVPNIPPPAAFTPTSVPPPVELPASFTTHIPTMAPQSPAYTSLQAPSEVPVPTPVQTLSMQVPMQPTLSPSPSSNLPQVAGSQPSPLTIGGAPTVPVVSSSPQVMGSPEFNVPAAPILSPMSTGQQIPPFSTTYTSSVIPPPVTPPSFTATPTMPSIPGMPVTTPINLPGMPPITVRATLPPESFQGMASNPQATSQPQPVQ</sequence>
<evidence type="ECO:0000313" key="13">
    <source>
        <dbReference type="Proteomes" id="UP001445076"/>
    </source>
</evidence>
<dbReference type="PANTHER" id="PTHR12893:SF0">
    <property type="entry name" value="GRASP65"/>
    <property type="match status" value="1"/>
</dbReference>
<dbReference type="Proteomes" id="UP001445076">
    <property type="component" value="Unassembled WGS sequence"/>
</dbReference>
<dbReference type="InterPro" id="IPR024958">
    <property type="entry name" value="GRASP_PDZ"/>
</dbReference>
<evidence type="ECO:0000313" key="12">
    <source>
        <dbReference type="EMBL" id="KAK8740112.1"/>
    </source>
</evidence>
<name>A0AAW0XKS5_CHEQU</name>
<comment type="subcellular location">
    <subcellularLocation>
        <location evidence="1">Golgi apparatus membrane</location>
    </subcellularLocation>
</comment>
<dbReference type="Pfam" id="PF04495">
    <property type="entry name" value="GRASP55_65"/>
    <property type="match status" value="1"/>
</dbReference>
<dbReference type="PRINTS" id="PR01217">
    <property type="entry name" value="PRICHEXTENSN"/>
</dbReference>
<keyword evidence="9" id="KW-0862">Zinc</keyword>
<keyword evidence="8" id="KW-0449">Lipoprotein</keyword>
<gene>
    <name evidence="12" type="ORF">OTU49_003045</name>
</gene>
<organism evidence="12 13">
    <name type="scientific">Cherax quadricarinatus</name>
    <name type="common">Australian red claw crayfish</name>
    <dbReference type="NCBI Taxonomy" id="27406"/>
    <lineage>
        <taxon>Eukaryota</taxon>
        <taxon>Metazoa</taxon>
        <taxon>Ecdysozoa</taxon>
        <taxon>Arthropoda</taxon>
        <taxon>Crustacea</taxon>
        <taxon>Multicrustacea</taxon>
        <taxon>Malacostraca</taxon>
        <taxon>Eumalacostraca</taxon>
        <taxon>Eucarida</taxon>
        <taxon>Decapoda</taxon>
        <taxon>Pleocyemata</taxon>
        <taxon>Astacidea</taxon>
        <taxon>Parastacoidea</taxon>
        <taxon>Parastacidae</taxon>
        <taxon>Cherax</taxon>
    </lineage>
</organism>
<proteinExistence type="inferred from homology"/>
<evidence type="ECO:0000256" key="4">
    <source>
        <dbReference type="ARBA" id="ARBA00022707"/>
    </source>
</evidence>
<dbReference type="FunFam" id="2.30.42.10:FF:000056">
    <property type="entry name" value="Golgi reassembly-stacking protein 2 isoform 1"/>
    <property type="match status" value="1"/>
</dbReference>
<dbReference type="GO" id="GO:0000139">
    <property type="term" value="C:Golgi membrane"/>
    <property type="evidence" value="ECO:0007669"/>
    <property type="project" value="UniProtKB-SubCell"/>
</dbReference>
<feature type="compositionally biased region" description="Polar residues" evidence="10">
    <location>
        <begin position="483"/>
        <end position="498"/>
    </location>
</feature>
<dbReference type="GO" id="GO:0007030">
    <property type="term" value="P:Golgi organization"/>
    <property type="evidence" value="ECO:0007669"/>
    <property type="project" value="TreeGrafter"/>
</dbReference>
<evidence type="ECO:0000259" key="11">
    <source>
        <dbReference type="PROSITE" id="PS51865"/>
    </source>
</evidence>
<reference evidence="12 13" key="1">
    <citation type="journal article" date="2024" name="BMC Genomics">
        <title>Genome assembly of redclaw crayfish (Cherax quadricarinatus) provides insights into its immune adaptation and hypoxia tolerance.</title>
        <authorList>
            <person name="Liu Z."/>
            <person name="Zheng J."/>
            <person name="Li H."/>
            <person name="Fang K."/>
            <person name="Wang S."/>
            <person name="He J."/>
            <person name="Zhou D."/>
            <person name="Weng S."/>
            <person name="Chi M."/>
            <person name="Gu Z."/>
            <person name="He J."/>
            <person name="Li F."/>
            <person name="Wang M."/>
        </authorList>
    </citation>
    <scope>NUCLEOTIDE SEQUENCE [LARGE SCALE GENOMIC DNA]</scope>
    <source>
        <strain evidence="12">ZL_2023a</strain>
    </source>
</reference>
<evidence type="ECO:0000256" key="10">
    <source>
        <dbReference type="SAM" id="MobiDB-lite"/>
    </source>
</evidence>
<evidence type="ECO:0000256" key="3">
    <source>
        <dbReference type="ARBA" id="ARBA00022553"/>
    </source>
</evidence>
<feature type="domain" description="PDZ GRASP-type" evidence="11">
    <location>
        <begin position="111"/>
        <end position="199"/>
    </location>
</feature>
<dbReference type="InterPro" id="IPR007583">
    <property type="entry name" value="GRASP55_65"/>
</dbReference>
<evidence type="ECO:0000256" key="9">
    <source>
        <dbReference type="PIRSR" id="PIRSR607583-1"/>
    </source>
</evidence>
<dbReference type="GO" id="GO:0046872">
    <property type="term" value="F:metal ion binding"/>
    <property type="evidence" value="ECO:0007669"/>
    <property type="project" value="UniProtKB-KW"/>
</dbReference>
<feature type="binding site" evidence="9">
    <location>
        <position position="103"/>
    </location>
    <ligand>
        <name>Zn(2+)</name>
        <dbReference type="ChEBI" id="CHEBI:29105"/>
    </ligand>
</feature>
<accession>A0AAW0XKS5</accession>
<dbReference type="Gene3D" id="2.30.42.10">
    <property type="match status" value="2"/>
</dbReference>
<protein>
    <recommendedName>
        <fullName evidence="11">PDZ GRASP-type domain-containing protein</fullName>
    </recommendedName>
</protein>
<dbReference type="EMBL" id="JARKIK010000034">
    <property type="protein sequence ID" value="KAK8740112.1"/>
    <property type="molecule type" value="Genomic_DNA"/>
</dbReference>
<keyword evidence="7" id="KW-0472">Membrane</keyword>
<feature type="compositionally biased region" description="Low complexity" evidence="10">
    <location>
        <begin position="362"/>
        <end position="373"/>
    </location>
</feature>
<keyword evidence="3" id="KW-0597">Phosphoprotein</keyword>
<evidence type="ECO:0000256" key="7">
    <source>
        <dbReference type="ARBA" id="ARBA00023136"/>
    </source>
</evidence>
<feature type="binding site" evidence="9">
    <location>
        <position position="18"/>
    </location>
    <ligand>
        <name>Zn(2+)</name>
        <dbReference type="ChEBI" id="CHEBI:29105"/>
    </ligand>
</feature>
<comment type="caution">
    <text evidence="12">The sequence shown here is derived from an EMBL/GenBank/DDBJ whole genome shotgun (WGS) entry which is preliminary data.</text>
</comment>
<dbReference type="PROSITE" id="PS51865">
    <property type="entry name" value="PDZ_GRASP"/>
    <property type="match status" value="2"/>
</dbReference>
<keyword evidence="4" id="KW-0519">Myristate</keyword>
<keyword evidence="13" id="KW-1185">Reference proteome</keyword>
<evidence type="ECO:0000256" key="6">
    <source>
        <dbReference type="ARBA" id="ARBA00023034"/>
    </source>
</evidence>
<evidence type="ECO:0000256" key="5">
    <source>
        <dbReference type="ARBA" id="ARBA00022737"/>
    </source>
</evidence>
<dbReference type="PANTHER" id="PTHR12893">
    <property type="entry name" value="GOLGI REASSEMBLY STACKING PROTEIN GRASP"/>
    <property type="match status" value="1"/>
</dbReference>
<keyword evidence="9" id="KW-0479">Metal-binding</keyword>
<dbReference type="FunFam" id="2.30.42.10:FF:000026">
    <property type="entry name" value="Golgi reassembly stacking protein 2"/>
    <property type="match status" value="1"/>
</dbReference>
<dbReference type="AlphaFoldDB" id="A0AAW0XKS5"/>
<evidence type="ECO:0000256" key="2">
    <source>
        <dbReference type="ARBA" id="ARBA00007144"/>
    </source>
</evidence>
<feature type="region of interest" description="Disordered" evidence="10">
    <location>
        <begin position="361"/>
        <end position="381"/>
    </location>
</feature>
<feature type="domain" description="PDZ GRASP-type" evidence="11">
    <location>
        <begin position="15"/>
        <end position="105"/>
    </location>
</feature>
<comment type="similarity">
    <text evidence="2">Belongs to the GORASP family.</text>
</comment>
<dbReference type="InterPro" id="IPR036034">
    <property type="entry name" value="PDZ_sf"/>
</dbReference>
<feature type="region of interest" description="Disordered" evidence="10">
    <location>
        <begin position="458"/>
        <end position="498"/>
    </location>
</feature>
<keyword evidence="6" id="KW-0333">Golgi apparatus</keyword>
<evidence type="ECO:0000256" key="8">
    <source>
        <dbReference type="ARBA" id="ARBA00023288"/>
    </source>
</evidence>
<dbReference type="SUPFAM" id="SSF50156">
    <property type="entry name" value="PDZ domain-like"/>
    <property type="match status" value="2"/>
</dbReference>